<name>A0A158L1Q3_9BURK</name>
<accession>A0A158L1Q3</accession>
<dbReference type="AlphaFoldDB" id="A0A158L1Q3"/>
<evidence type="ECO:0000313" key="2">
    <source>
        <dbReference type="Proteomes" id="UP000055019"/>
    </source>
</evidence>
<gene>
    <name evidence="1" type="ORF">AWB74_07761</name>
</gene>
<dbReference type="OrthoDB" id="8963394at2"/>
<organism evidence="1 2">
    <name type="scientific">Caballeronia arvi</name>
    <dbReference type="NCBI Taxonomy" id="1777135"/>
    <lineage>
        <taxon>Bacteria</taxon>
        <taxon>Pseudomonadati</taxon>
        <taxon>Pseudomonadota</taxon>
        <taxon>Betaproteobacteria</taxon>
        <taxon>Burkholderiales</taxon>
        <taxon>Burkholderiaceae</taxon>
        <taxon>Caballeronia</taxon>
    </lineage>
</organism>
<protein>
    <submittedName>
        <fullName evidence="1">Uncharacterized protein</fullName>
    </submittedName>
</protein>
<dbReference type="RefSeq" id="WP_061151895.1">
    <property type="nucleotide sequence ID" value="NZ_FCOM02000075.1"/>
</dbReference>
<dbReference type="EMBL" id="FCOM02000075">
    <property type="protein sequence ID" value="SAL86581.1"/>
    <property type="molecule type" value="Genomic_DNA"/>
</dbReference>
<evidence type="ECO:0000313" key="1">
    <source>
        <dbReference type="EMBL" id="SAL86581.1"/>
    </source>
</evidence>
<sequence>MNVESHLEKIARLESLRERFDPLQDFELWFWAGMTAGTHAVNAALHLAEVTAGTDAYPMQPGVYQVPQSDGTLAARFCALGDVLHVGRPKIEAPVPEDVASMMHLMETVEQYRDPCVREGRAPDQAIIEACDAAVRACLRLLNERMKGMQHAH</sequence>
<proteinExistence type="predicted"/>
<comment type="caution">
    <text evidence="1">The sequence shown here is derived from an EMBL/GenBank/DDBJ whole genome shotgun (WGS) entry which is preliminary data.</text>
</comment>
<keyword evidence="2" id="KW-1185">Reference proteome</keyword>
<reference evidence="1" key="1">
    <citation type="submission" date="2016-01" db="EMBL/GenBank/DDBJ databases">
        <authorList>
            <person name="Peeters C."/>
        </authorList>
    </citation>
    <scope>NUCLEOTIDE SEQUENCE [LARGE SCALE GENOMIC DNA]</scope>
    <source>
        <strain evidence="1">LMG 29317</strain>
    </source>
</reference>
<dbReference type="Proteomes" id="UP000055019">
    <property type="component" value="Unassembled WGS sequence"/>
</dbReference>